<proteinExistence type="predicted"/>
<organism evidence="13 14">
    <name type="scientific">Anopheles minimus</name>
    <dbReference type="NCBI Taxonomy" id="112268"/>
    <lineage>
        <taxon>Eukaryota</taxon>
        <taxon>Metazoa</taxon>
        <taxon>Ecdysozoa</taxon>
        <taxon>Arthropoda</taxon>
        <taxon>Hexapoda</taxon>
        <taxon>Insecta</taxon>
        <taxon>Pterygota</taxon>
        <taxon>Neoptera</taxon>
        <taxon>Endopterygota</taxon>
        <taxon>Diptera</taxon>
        <taxon>Nematocera</taxon>
        <taxon>Culicoidea</taxon>
        <taxon>Culicidae</taxon>
        <taxon>Anophelinae</taxon>
        <taxon>Anopheles</taxon>
    </lineage>
</organism>
<evidence type="ECO:0000256" key="10">
    <source>
        <dbReference type="SAM" id="MobiDB-lite"/>
    </source>
</evidence>
<evidence type="ECO:0000256" key="4">
    <source>
        <dbReference type="ARBA" id="ARBA00022679"/>
    </source>
</evidence>
<reference evidence="14" key="1">
    <citation type="submission" date="2013-03" db="EMBL/GenBank/DDBJ databases">
        <title>The Genome Sequence of Anopheles minimus MINIMUS1.</title>
        <authorList>
            <consortium name="The Broad Institute Genomics Platform"/>
            <person name="Neafsey D.E."/>
            <person name="Walton C."/>
            <person name="Walker B."/>
            <person name="Young S.K."/>
            <person name="Zeng Q."/>
            <person name="Gargeya S."/>
            <person name="Fitzgerald M."/>
            <person name="Haas B."/>
            <person name="Abouelleil A."/>
            <person name="Allen A.W."/>
            <person name="Alvarado L."/>
            <person name="Arachchi H.M."/>
            <person name="Berlin A.M."/>
            <person name="Chapman S.B."/>
            <person name="Gainer-Dewar J."/>
            <person name="Goldberg J."/>
            <person name="Griggs A."/>
            <person name="Gujja S."/>
            <person name="Hansen M."/>
            <person name="Howarth C."/>
            <person name="Imamovic A."/>
            <person name="Ireland A."/>
            <person name="Larimer J."/>
            <person name="McCowan C."/>
            <person name="Murphy C."/>
            <person name="Pearson M."/>
            <person name="Poon T.W."/>
            <person name="Priest M."/>
            <person name="Roberts A."/>
            <person name="Saif S."/>
            <person name="Shea T."/>
            <person name="Sisk P."/>
            <person name="Sykes S."/>
            <person name="Wortman J."/>
            <person name="Nusbaum C."/>
            <person name="Birren B."/>
        </authorList>
    </citation>
    <scope>NUCLEOTIDE SEQUENCE [LARGE SCALE GENOMIC DNA]</scope>
    <source>
        <strain evidence="14">MINIMUS1</strain>
    </source>
</reference>
<dbReference type="CDD" id="cd16667">
    <property type="entry name" value="RING-H2_RNF126-like"/>
    <property type="match status" value="1"/>
</dbReference>
<feature type="domain" description="RING-type" evidence="12">
    <location>
        <begin position="939"/>
        <end position="980"/>
    </location>
</feature>
<feature type="compositionally biased region" description="Low complexity" evidence="10">
    <location>
        <begin position="522"/>
        <end position="533"/>
    </location>
</feature>
<accession>A0A182VZQ3</accession>
<evidence type="ECO:0000256" key="11">
    <source>
        <dbReference type="SAM" id="SignalP"/>
    </source>
</evidence>
<keyword evidence="7" id="KW-0833">Ubl conjugation pathway</keyword>
<dbReference type="PROSITE" id="PS50089">
    <property type="entry name" value="ZF_RING_2"/>
    <property type="match status" value="1"/>
</dbReference>
<keyword evidence="11" id="KW-0732">Signal</keyword>
<dbReference type="GO" id="GO:0061630">
    <property type="term" value="F:ubiquitin protein ligase activity"/>
    <property type="evidence" value="ECO:0007669"/>
    <property type="project" value="UniProtKB-EC"/>
</dbReference>
<dbReference type="SMART" id="SM00184">
    <property type="entry name" value="RING"/>
    <property type="match status" value="1"/>
</dbReference>
<feature type="region of interest" description="Disordered" evidence="10">
    <location>
        <begin position="503"/>
        <end position="545"/>
    </location>
</feature>
<evidence type="ECO:0000256" key="8">
    <source>
        <dbReference type="ARBA" id="ARBA00022833"/>
    </source>
</evidence>
<dbReference type="InterPro" id="IPR013083">
    <property type="entry name" value="Znf_RING/FYVE/PHD"/>
</dbReference>
<evidence type="ECO:0000256" key="9">
    <source>
        <dbReference type="PROSITE-ProRule" id="PRU00175"/>
    </source>
</evidence>
<evidence type="ECO:0000259" key="12">
    <source>
        <dbReference type="PROSITE" id="PS50089"/>
    </source>
</evidence>
<dbReference type="SUPFAM" id="SSF57850">
    <property type="entry name" value="RING/U-box"/>
    <property type="match status" value="1"/>
</dbReference>
<dbReference type="Proteomes" id="UP000075920">
    <property type="component" value="Unassembled WGS sequence"/>
</dbReference>
<keyword evidence="14" id="KW-1185">Reference proteome</keyword>
<dbReference type="FunFam" id="3.30.40.10:FF:000069">
    <property type="entry name" value="E3 ubiquitin-protein ligase RNF115"/>
    <property type="match status" value="1"/>
</dbReference>
<evidence type="ECO:0000256" key="2">
    <source>
        <dbReference type="ARBA" id="ARBA00004906"/>
    </source>
</evidence>
<dbReference type="CDD" id="cd01214">
    <property type="entry name" value="PTB_FAM43A"/>
    <property type="match status" value="1"/>
</dbReference>
<dbReference type="PANTHER" id="PTHR11232:SF2">
    <property type="entry name" value="FI05246P"/>
    <property type="match status" value="1"/>
</dbReference>
<dbReference type="GO" id="GO:0008270">
    <property type="term" value="F:zinc ion binding"/>
    <property type="evidence" value="ECO:0007669"/>
    <property type="project" value="UniProtKB-KW"/>
</dbReference>
<dbReference type="SMART" id="SM00462">
    <property type="entry name" value="PTB"/>
    <property type="match status" value="1"/>
</dbReference>
<feature type="compositionally biased region" description="Polar residues" evidence="10">
    <location>
        <begin position="319"/>
        <end position="331"/>
    </location>
</feature>
<evidence type="ECO:0000256" key="6">
    <source>
        <dbReference type="ARBA" id="ARBA00022771"/>
    </source>
</evidence>
<dbReference type="AlphaFoldDB" id="A0A182VZQ3"/>
<dbReference type="Gene3D" id="2.30.29.30">
    <property type="entry name" value="Pleckstrin-homology domain (PH domain)/Phosphotyrosine-binding domain (PTB)"/>
    <property type="match status" value="1"/>
</dbReference>
<dbReference type="InterPro" id="IPR033930">
    <property type="entry name" value="FAM43A/B_PTB"/>
</dbReference>
<dbReference type="InterPro" id="IPR006020">
    <property type="entry name" value="PTB/PI_dom"/>
</dbReference>
<comment type="pathway">
    <text evidence="2">Protein modification; protein ubiquitination.</text>
</comment>
<feature type="compositionally biased region" description="Low complexity" evidence="10">
    <location>
        <begin position="992"/>
        <end position="1017"/>
    </location>
</feature>
<evidence type="ECO:0000256" key="5">
    <source>
        <dbReference type="ARBA" id="ARBA00022723"/>
    </source>
</evidence>
<dbReference type="InterPro" id="IPR051133">
    <property type="entry name" value="Adapter_Engulfment-Domain"/>
</dbReference>
<comment type="catalytic activity">
    <reaction evidence="1">
        <text>S-ubiquitinyl-[E2 ubiquitin-conjugating enzyme]-L-cysteine + [acceptor protein]-L-lysine = [E2 ubiquitin-conjugating enzyme]-L-cysteine + N(6)-ubiquitinyl-[acceptor protein]-L-lysine.</text>
        <dbReference type="EC" id="2.3.2.27"/>
    </reaction>
</comment>
<reference evidence="13" key="2">
    <citation type="submission" date="2020-05" db="UniProtKB">
        <authorList>
            <consortium name="EnsemblMetazoa"/>
        </authorList>
    </citation>
    <scope>IDENTIFICATION</scope>
    <source>
        <strain evidence="13">MINIMUS1</strain>
    </source>
</reference>
<dbReference type="EC" id="2.3.2.27" evidence="3"/>
<feature type="signal peptide" evidence="11">
    <location>
        <begin position="1"/>
        <end position="21"/>
    </location>
</feature>
<feature type="compositionally biased region" description="Acidic residues" evidence="10">
    <location>
        <begin position="196"/>
        <end position="207"/>
    </location>
</feature>
<sequence>MIFDKLQLSLVILLIAHFAHFYSLPVGDGCVEKPLATLWRNYTQNSKPDVMMKLCLCPSGLKATTRQHGLTEYWSHRITYCSSPKNYPRVFCWIYRHEGRKLKHEFRCHAVICSKETIAQEISTILKENLAKALREFKRDKLNRQNARLSLANSVYDNPSMPRRKIMLSVGANNYRPPLERSKSAPKLMAIEEMIGEEDEEETETQEGEGAMGARASKAGTSNGGSTALEACCREDALFPSTTLGRRRCRRGHSIRRSRLRNSFKSPKDVEARVPLKNENIVHVSPMNKSVDSILDTISQEDGEEDEHDLERENGELQPEQSETMANSKMAKSSKLSHNSDSSEDDFEAFLAHYNYNSSEPLSTELISYFDMKLNPTTVCSMHDLSQHHGSLPVTLEDTQRLALSLDDLDNFSLPGVVGDSETPEIRTRELKDRDVDLETDEAFFNQDEVLEMLRTAAESAASASVSHRRLSDDRLRHSGCLHTEDDTAPPSLLCVTSKLQAAGGATHPDSDEGSISSGCETSSTVTTNTDDSGASGNGSMTGRNATVVSLGKPGSVLERVRSFEQLAENQVIHVPLGERTGHQAPQEAGNVTSSPELIFKRSITFPAPGVKSSFLMPMTMGGSAAGASEPIDSPLSSLTGSLVETRRDEPSHHHQTIKPKVRQMRLKSTVAAVNTELINHLQAIDSDSEFSDESGYVEFQDNQPSIKSYSDRFLGTMDALVENAAAPPSRFYCHSCAIEIDRVSSQAIRLAGEIFTNSILSPFFRRNDGQDGESASGVSLGNGEHALFTVDDIPMDGSSGPSPGVPIASGTGTAGADMGEGAAGSSSGTGGDTRPSMRFTGRRGSRRRVQNFNNLDQILREILISVSGGANGAGTSGPMFFMGNPGDYAWGREGIDTIVTQLLNQMDNTGPPPLEKERIAQIPTVIINEEQVERKLQCSVCFEDFVVGESVRKLPCLHVYHDPCIIPWLELHGTCPICRNSLTPEDQHGGAQSQQQDSVQSQSDSSQQTAQPQTDSGRQNPNFLTFTIRPAMTNLLFEMGQPMATNAATVSSSLPPSASGSGASSGAGTGTTPNGAASTASRSNNAAGGASTSGGNGSQTSNSQRDEDGTIDYTLELD</sequence>
<evidence type="ECO:0000256" key="7">
    <source>
        <dbReference type="ARBA" id="ARBA00022786"/>
    </source>
</evidence>
<dbReference type="Pfam" id="PF14719">
    <property type="entry name" value="PID_2"/>
    <property type="match status" value="1"/>
</dbReference>
<dbReference type="VEuPathDB" id="VectorBase:AMIN003558"/>
<dbReference type="SUPFAM" id="SSF50729">
    <property type="entry name" value="PH domain-like"/>
    <property type="match status" value="1"/>
</dbReference>
<dbReference type="GO" id="GO:0000209">
    <property type="term" value="P:protein polyubiquitination"/>
    <property type="evidence" value="ECO:0007669"/>
    <property type="project" value="UniProtKB-ARBA"/>
</dbReference>
<feature type="region of interest" description="Disordered" evidence="10">
    <location>
        <begin position="791"/>
        <end position="846"/>
    </location>
</feature>
<name>A0A182VZQ3_9DIPT</name>
<protein>
    <recommendedName>
        <fullName evidence="3">RING-type E3 ubiquitin transferase</fullName>
        <ecNumber evidence="3">2.3.2.27</ecNumber>
    </recommendedName>
</protein>
<feature type="compositionally biased region" description="Low complexity" evidence="10">
    <location>
        <begin position="1048"/>
        <end position="1063"/>
    </location>
</feature>
<dbReference type="InterPro" id="IPR001841">
    <property type="entry name" value="Znf_RING"/>
</dbReference>
<feature type="region of interest" description="Disordered" evidence="10">
    <location>
        <begin position="196"/>
        <end position="226"/>
    </location>
</feature>
<dbReference type="EnsemblMetazoa" id="AMIN003558-RA">
    <property type="protein sequence ID" value="AMIN003558-PA"/>
    <property type="gene ID" value="AMIN003558"/>
</dbReference>
<feature type="region of interest" description="Disordered" evidence="10">
    <location>
        <begin position="986"/>
        <end position="1023"/>
    </location>
</feature>
<keyword evidence="5" id="KW-0479">Metal-binding</keyword>
<evidence type="ECO:0000256" key="3">
    <source>
        <dbReference type="ARBA" id="ARBA00012483"/>
    </source>
</evidence>
<feature type="compositionally biased region" description="Low complexity" evidence="10">
    <location>
        <begin position="811"/>
        <end position="827"/>
    </location>
</feature>
<evidence type="ECO:0000313" key="14">
    <source>
        <dbReference type="Proteomes" id="UP000075920"/>
    </source>
</evidence>
<dbReference type="PANTHER" id="PTHR11232">
    <property type="entry name" value="PHOSPHOTYROSINE INTERACTION DOMAIN-CONTAINING FAMILY MEMBER"/>
    <property type="match status" value="1"/>
</dbReference>
<keyword evidence="4" id="KW-0808">Transferase</keyword>
<evidence type="ECO:0000313" key="13">
    <source>
        <dbReference type="EnsemblMetazoa" id="AMIN003558-PA"/>
    </source>
</evidence>
<dbReference type="Gene3D" id="3.30.40.10">
    <property type="entry name" value="Zinc/RING finger domain, C3HC4 (zinc finger)"/>
    <property type="match status" value="1"/>
</dbReference>
<evidence type="ECO:0000256" key="1">
    <source>
        <dbReference type="ARBA" id="ARBA00000900"/>
    </source>
</evidence>
<keyword evidence="8" id="KW-0862">Zinc</keyword>
<feature type="compositionally biased region" description="Low complexity" evidence="10">
    <location>
        <begin position="1071"/>
        <end position="1091"/>
    </location>
</feature>
<dbReference type="InterPro" id="IPR011993">
    <property type="entry name" value="PH-like_dom_sf"/>
</dbReference>
<keyword evidence="6 9" id="KW-0863">Zinc-finger</keyword>
<feature type="region of interest" description="Disordered" evidence="10">
    <location>
        <begin position="301"/>
        <end position="342"/>
    </location>
</feature>
<feature type="region of interest" description="Disordered" evidence="10">
    <location>
        <begin position="1048"/>
        <end position="1119"/>
    </location>
</feature>
<dbReference type="Pfam" id="PF13639">
    <property type="entry name" value="zf-RING_2"/>
    <property type="match status" value="1"/>
</dbReference>
<feature type="chain" id="PRO_5008140485" description="RING-type E3 ubiquitin transferase" evidence="11">
    <location>
        <begin position="22"/>
        <end position="1119"/>
    </location>
</feature>